<accession>A0A1H4UIC6</accession>
<dbReference type="PROSITE" id="PS00687">
    <property type="entry name" value="ALDEHYDE_DEHYDR_GLU"/>
    <property type="match status" value="1"/>
</dbReference>
<evidence type="ECO:0000313" key="6">
    <source>
        <dbReference type="EMBL" id="SEC68168.1"/>
    </source>
</evidence>
<keyword evidence="7" id="KW-1185">Reference proteome</keyword>
<gene>
    <name evidence="6" type="ORF">SAMN04490356_5096</name>
</gene>
<dbReference type="Gene3D" id="3.40.605.10">
    <property type="entry name" value="Aldehyde Dehydrogenase, Chain A, domain 1"/>
    <property type="match status" value="1"/>
</dbReference>
<dbReference type="PANTHER" id="PTHR11699">
    <property type="entry name" value="ALDEHYDE DEHYDROGENASE-RELATED"/>
    <property type="match status" value="1"/>
</dbReference>
<evidence type="ECO:0000313" key="7">
    <source>
        <dbReference type="Proteomes" id="UP000198609"/>
    </source>
</evidence>
<dbReference type="InterPro" id="IPR029510">
    <property type="entry name" value="Ald_DH_CS_GLU"/>
</dbReference>
<dbReference type="InterPro" id="IPR016162">
    <property type="entry name" value="Ald_DH_N"/>
</dbReference>
<dbReference type="CDD" id="cd07092">
    <property type="entry name" value="ALDH_ABALDH-YdcW"/>
    <property type="match status" value="1"/>
</dbReference>
<dbReference type="SUPFAM" id="SSF53720">
    <property type="entry name" value="ALDH-like"/>
    <property type="match status" value="1"/>
</dbReference>
<dbReference type="Proteomes" id="UP000198609">
    <property type="component" value="Unassembled WGS sequence"/>
</dbReference>
<dbReference type="AlphaFoldDB" id="A0A1H4UIC6"/>
<dbReference type="RefSeq" id="WP_093464995.1">
    <property type="nucleotide sequence ID" value="NZ_FNST01000002.1"/>
</dbReference>
<keyword evidence="1 4" id="KW-0560">Oxidoreductase</keyword>
<dbReference type="NCBIfam" id="NF010000">
    <property type="entry name" value="PRK13473.1"/>
    <property type="match status" value="1"/>
</dbReference>
<sequence>MTTELRRLRNYIDGAFRDAADGRTTEVVNPATGEPYATAPLSGAADVDAAMAAAEAAFPAWRDLVPGERQKALLKIADAFEARAEELIAAESENTGKPIGLTRDEEIPPMIDQIRFFAGAARMLEGRSAGEYMEGLTSIIRREPVGVCAQVAPWNYPMMMAVWKFAPALAAGNTVVIKPSDTTPASTVLIAEIIGGVLAELGHPQGVFNVICGDRETGRLMVEHSVPAMASITGSVRAGKQVAESASKDVKRVHLELGGKAPVVVFEDTDIPKAVEDISVAGFFNAGQDCTAATRVLVHESIHDEFVSALAKAAAETKTGAPDDEDVLYGPLNNANQLAQVTGFIDRLPAHAKVEAGGHRVGDKGFFYAPTVVSGLKQDDEIIQNEVFGPVITVQTFSEEAQAISYANGVEYALASSVWTKDHARAMRMSKALDFGCVWINTHIPLVAEMPHGGFKKSGYGKDLSAYGFEDYTRIKHVMTSLG</sequence>
<evidence type="ECO:0000256" key="4">
    <source>
        <dbReference type="RuleBase" id="RU003345"/>
    </source>
</evidence>
<dbReference type="InterPro" id="IPR015590">
    <property type="entry name" value="Aldehyde_DH_dom"/>
</dbReference>
<protein>
    <submittedName>
        <fullName evidence="6">Betaine-aldehyde dehydrogenase</fullName>
    </submittedName>
</protein>
<evidence type="ECO:0000256" key="1">
    <source>
        <dbReference type="ARBA" id="ARBA00023002"/>
    </source>
</evidence>
<dbReference type="Gene3D" id="3.40.309.10">
    <property type="entry name" value="Aldehyde Dehydrogenase, Chain A, domain 2"/>
    <property type="match status" value="1"/>
</dbReference>
<dbReference type="GO" id="GO:0016620">
    <property type="term" value="F:oxidoreductase activity, acting on the aldehyde or oxo group of donors, NAD or NADP as acceptor"/>
    <property type="evidence" value="ECO:0007669"/>
    <property type="project" value="InterPro"/>
</dbReference>
<keyword evidence="2" id="KW-0520">NAD</keyword>
<comment type="similarity">
    <text evidence="4">Belongs to the aldehyde dehydrogenase family.</text>
</comment>
<evidence type="ECO:0000259" key="5">
    <source>
        <dbReference type="Pfam" id="PF00171"/>
    </source>
</evidence>
<reference evidence="7" key="1">
    <citation type="submission" date="2016-10" db="EMBL/GenBank/DDBJ databases">
        <authorList>
            <person name="Varghese N."/>
            <person name="Submissions S."/>
        </authorList>
    </citation>
    <scope>NUCLEOTIDE SEQUENCE [LARGE SCALE GENOMIC DNA]</scope>
    <source>
        <strain evidence="7">DSM 40318</strain>
    </source>
</reference>
<dbReference type="InterPro" id="IPR015657">
    <property type="entry name" value="Aminobutyraldehyde_DH"/>
</dbReference>
<feature type="active site" evidence="3">
    <location>
        <position position="256"/>
    </location>
</feature>
<dbReference type="PROSITE" id="PS00070">
    <property type="entry name" value="ALDEHYDE_DEHYDR_CYS"/>
    <property type="match status" value="1"/>
</dbReference>
<evidence type="ECO:0000256" key="3">
    <source>
        <dbReference type="PROSITE-ProRule" id="PRU10007"/>
    </source>
</evidence>
<dbReference type="FunFam" id="3.40.605.10:FF:000001">
    <property type="entry name" value="Aldehyde dehydrogenase 1"/>
    <property type="match status" value="1"/>
</dbReference>
<organism evidence="6 7">
    <name type="scientific">Streptomyces melanosporofaciens</name>
    <dbReference type="NCBI Taxonomy" id="67327"/>
    <lineage>
        <taxon>Bacteria</taxon>
        <taxon>Bacillati</taxon>
        <taxon>Actinomycetota</taxon>
        <taxon>Actinomycetes</taxon>
        <taxon>Kitasatosporales</taxon>
        <taxon>Streptomycetaceae</taxon>
        <taxon>Streptomyces</taxon>
        <taxon>Streptomyces violaceusniger group</taxon>
    </lineage>
</organism>
<dbReference type="InterPro" id="IPR016161">
    <property type="entry name" value="Ald_DH/histidinol_DH"/>
</dbReference>
<feature type="domain" description="Aldehyde dehydrogenase" evidence="5">
    <location>
        <begin position="19"/>
        <end position="478"/>
    </location>
</feature>
<evidence type="ECO:0000256" key="2">
    <source>
        <dbReference type="ARBA" id="ARBA00023027"/>
    </source>
</evidence>
<dbReference type="FunFam" id="3.40.309.10:FF:000010">
    <property type="entry name" value="Gamma-aminobutyraldehyde dehydrogenase"/>
    <property type="match status" value="1"/>
</dbReference>
<proteinExistence type="inferred from homology"/>
<dbReference type="InterPro" id="IPR016160">
    <property type="entry name" value="Ald_DH_CS_CYS"/>
</dbReference>
<dbReference type="EMBL" id="FNST01000002">
    <property type="protein sequence ID" value="SEC68168.1"/>
    <property type="molecule type" value="Genomic_DNA"/>
</dbReference>
<dbReference type="Pfam" id="PF00171">
    <property type="entry name" value="Aldedh"/>
    <property type="match status" value="1"/>
</dbReference>
<dbReference type="InterPro" id="IPR016163">
    <property type="entry name" value="Ald_DH_C"/>
</dbReference>
<name>A0A1H4UIC6_STRMJ</name>